<sequence length="264" mass="28444">MVEPYLRLLVAQVRGQTQYRASFVVELVFSTLMTALDVVTVFVIFSVNDRLGGFGGTEVLMIVGIAAFGFPAADLVVGNVERLRVYVRTGLLDAVLVRPLSALGQLVAMDFSVRRAGRVVQGTALYVVALVVAPVVWSPGAVVLVVLAPLSATVFFGAIFVVGATVAFWWIESGEIANAFTYGGRDFTSYPMTVFSGLFRRVFAYGLGFAFVAYLPALALLGRSDPIGAPDWLRWCSPLVALFAAGVAALFWRTGIRHYRSTGS</sequence>
<dbReference type="RefSeq" id="WP_075131575.1">
    <property type="nucleotide sequence ID" value="NZ_MSIF01000002.1"/>
</dbReference>
<accession>A0A7Z1B0H8</accession>
<proteinExistence type="predicted"/>
<name>A0A7Z1B0H8_9PSEU</name>
<evidence type="ECO:0000256" key="1">
    <source>
        <dbReference type="SAM" id="Phobius"/>
    </source>
</evidence>
<dbReference type="AlphaFoldDB" id="A0A7Z1B0H8"/>
<reference evidence="2 3" key="1">
    <citation type="submission" date="2016-12" db="EMBL/GenBank/DDBJ databases">
        <title>The draft genome sequence of Actinophytocola xinjiangensis.</title>
        <authorList>
            <person name="Wang W."/>
            <person name="Yuan L."/>
        </authorList>
    </citation>
    <scope>NUCLEOTIDE SEQUENCE [LARGE SCALE GENOMIC DNA]</scope>
    <source>
        <strain evidence="2 3">CGMCC 4.4663</strain>
    </source>
</reference>
<dbReference type="InterPro" id="IPR010390">
    <property type="entry name" value="ABC-2_transporter-like"/>
</dbReference>
<feature type="transmembrane region" description="Helical" evidence="1">
    <location>
        <begin position="202"/>
        <end position="220"/>
    </location>
</feature>
<organism evidence="2 3">
    <name type="scientific">Actinophytocola xinjiangensis</name>
    <dbReference type="NCBI Taxonomy" id="485602"/>
    <lineage>
        <taxon>Bacteria</taxon>
        <taxon>Bacillati</taxon>
        <taxon>Actinomycetota</taxon>
        <taxon>Actinomycetes</taxon>
        <taxon>Pseudonocardiales</taxon>
        <taxon>Pseudonocardiaceae</taxon>
    </lineage>
</organism>
<dbReference type="Proteomes" id="UP000185696">
    <property type="component" value="Unassembled WGS sequence"/>
</dbReference>
<feature type="transmembrane region" description="Helical" evidence="1">
    <location>
        <begin position="21"/>
        <end position="47"/>
    </location>
</feature>
<dbReference type="EMBL" id="MSIF01000002">
    <property type="protein sequence ID" value="OLF12669.1"/>
    <property type="molecule type" value="Genomic_DNA"/>
</dbReference>
<dbReference type="PANTHER" id="PTHR36833:SF1">
    <property type="entry name" value="INTEGRAL MEMBRANE TRANSPORT PROTEIN"/>
    <property type="match status" value="1"/>
</dbReference>
<evidence type="ECO:0000313" key="2">
    <source>
        <dbReference type="EMBL" id="OLF12669.1"/>
    </source>
</evidence>
<feature type="transmembrane region" description="Helical" evidence="1">
    <location>
        <begin position="154"/>
        <end position="171"/>
    </location>
</feature>
<comment type="caution">
    <text evidence="2">The sequence shown here is derived from an EMBL/GenBank/DDBJ whole genome shotgun (WGS) entry which is preliminary data.</text>
</comment>
<evidence type="ECO:0000313" key="3">
    <source>
        <dbReference type="Proteomes" id="UP000185696"/>
    </source>
</evidence>
<keyword evidence="1" id="KW-0472">Membrane</keyword>
<feature type="transmembrane region" description="Helical" evidence="1">
    <location>
        <begin position="232"/>
        <end position="252"/>
    </location>
</feature>
<protein>
    <submittedName>
        <fullName evidence="2">ABC transporter permease</fullName>
    </submittedName>
</protein>
<dbReference type="Pfam" id="PF06182">
    <property type="entry name" value="ABC2_membrane_6"/>
    <property type="match status" value="1"/>
</dbReference>
<keyword evidence="1" id="KW-1133">Transmembrane helix</keyword>
<gene>
    <name evidence="2" type="ORF">BLA60_05105</name>
</gene>
<feature type="transmembrane region" description="Helical" evidence="1">
    <location>
        <begin position="124"/>
        <end position="148"/>
    </location>
</feature>
<feature type="transmembrane region" description="Helical" evidence="1">
    <location>
        <begin position="59"/>
        <end position="78"/>
    </location>
</feature>
<dbReference type="PANTHER" id="PTHR36833">
    <property type="entry name" value="SLR0610 PROTEIN-RELATED"/>
    <property type="match status" value="1"/>
</dbReference>
<keyword evidence="3" id="KW-1185">Reference proteome</keyword>
<keyword evidence="1" id="KW-0812">Transmembrane</keyword>